<dbReference type="InterPro" id="IPR036961">
    <property type="entry name" value="Kinesin_motor_dom_sf"/>
</dbReference>
<evidence type="ECO:0000256" key="9">
    <source>
        <dbReference type="SAM" id="MobiDB-lite"/>
    </source>
</evidence>
<accession>A0A9D4NSQ2</accession>
<feature type="coiled-coil region" evidence="8">
    <location>
        <begin position="766"/>
        <end position="793"/>
    </location>
</feature>
<feature type="domain" description="Kinesin motor" evidence="10">
    <location>
        <begin position="57"/>
        <end position="453"/>
    </location>
</feature>
<feature type="compositionally biased region" description="Acidic residues" evidence="9">
    <location>
        <begin position="475"/>
        <end position="494"/>
    </location>
</feature>
<proteinExistence type="inferred from homology"/>
<evidence type="ECO:0000256" key="5">
    <source>
        <dbReference type="ARBA" id="ARBA00023054"/>
    </source>
</evidence>
<sequence length="876" mass="102097">MACTFNTTSMMESQQDSTYDSSSENIIQKNLTFNKCDSSNSIVHDETFDESICNEQIIKTFLRIRSDVEIDSRYKIIDNNLSIDKNLKTTDEYRFDKIFYQEYSQYDVFKVCTLPLLKEFIVGKNSLIFTFGVTSSGKTFTMKGNVKNPGIIPYSLVILFQMFAEAMEIKLPTYKPICFSDRKRLTKNDQNYEDEIRKYIVHDSMGKNDGKNFQITENLIYNNHLDLIEQLQKMFKSMSKEKQEVCIWISYFEIYNDTIIDLLNVRYKDEMEPKIMFIKDNKEQYYVNGIRQVFVESATDAYMVYLFGQNNLKKHMAQTALNPSSSRSHSIFKITLIRIDHSTAETFTSNINFCDLAGAERIAKTGNVGNRAKETNKINQSLCLLNQCISSLTGKKDHQNIISFRSSKLTHVLQPYLFSNGGSFSTIINLNPSTKLFDESIYSLNFCDNIKAVPISQMPSYKRRMTMAFSHNLEDVDEDSESEEMEDDDEENESEIINNIKNPCNCDKLKKEKLLLAKEIEECRQEYNELIDELRDQMNEQNENHEDDLKRNDKLWLMRIDCIQDKYHTELDTKIAKIELLENQLFDVQSELVESQQIQSELIKAIKNCEDQFDRKMKKIDIELKQYELIYGQKLEKINGYFKLSVKESAKTRQIIQELRTTNEANESENKSLQKENELLKNKLRTTNEANESENKSLQKENELLKNKLRTTIEANESENKSLQKENELLKNKLSKIVKANESENKSLITIFDKNASLEYKSSTIVKEQESEKKILRQVNENLNNESELLKKSYDAGTFSDKKKKRAAIQQQMSSTTKKLKLTKQDISSPSDLISPDTMFSEFKSEQKCTQSNNAYNTRSKNNAYNTRNKNRRKLF</sequence>
<dbReference type="OrthoDB" id="6436009at2759"/>
<dbReference type="GO" id="GO:0051231">
    <property type="term" value="P:spindle elongation"/>
    <property type="evidence" value="ECO:0007669"/>
    <property type="project" value="TreeGrafter"/>
</dbReference>
<keyword evidence="6" id="KW-0206">Cytoskeleton</keyword>
<reference evidence="11" key="2">
    <citation type="journal article" date="2021" name="World Allergy Organ. J.">
        <title>Chromosome-level assembly of Dermatophagoides farinae genome and transcriptome reveals two novel allergens Der f 37 and Der f 39.</title>
        <authorList>
            <person name="Chen J."/>
            <person name="Cai Z."/>
            <person name="Fan D."/>
            <person name="Hu J."/>
            <person name="Hou Y."/>
            <person name="He Y."/>
            <person name="Zhang Z."/>
            <person name="Zhao Z."/>
            <person name="Gao P."/>
            <person name="Hu W."/>
            <person name="Sun J."/>
            <person name="Li J."/>
            <person name="Ji K."/>
        </authorList>
    </citation>
    <scope>NUCLEOTIDE SEQUENCE</scope>
    <source>
        <strain evidence="11">JKM2019</strain>
    </source>
</reference>
<comment type="subcellular location">
    <subcellularLocation>
        <location evidence="1">Cytoplasm</location>
        <location evidence="1">Cytoskeleton</location>
    </subcellularLocation>
</comment>
<dbReference type="GO" id="GO:0007052">
    <property type="term" value="P:mitotic spindle organization"/>
    <property type="evidence" value="ECO:0007669"/>
    <property type="project" value="TreeGrafter"/>
</dbReference>
<keyword evidence="2" id="KW-0963">Cytoplasm</keyword>
<feature type="coiled-coil region" evidence="8">
    <location>
        <begin position="506"/>
        <end position="555"/>
    </location>
</feature>
<dbReference type="GO" id="GO:0005875">
    <property type="term" value="C:microtubule associated complex"/>
    <property type="evidence" value="ECO:0007669"/>
    <property type="project" value="TreeGrafter"/>
</dbReference>
<dbReference type="AlphaFoldDB" id="A0A9D4NSQ2"/>
<dbReference type="PROSITE" id="PS50067">
    <property type="entry name" value="KINESIN_MOTOR_2"/>
    <property type="match status" value="1"/>
</dbReference>
<keyword evidence="4 7" id="KW-0067">ATP-binding</keyword>
<keyword evidence="5 8" id="KW-0175">Coiled coil</keyword>
<evidence type="ECO:0000256" key="8">
    <source>
        <dbReference type="SAM" id="Coils"/>
    </source>
</evidence>
<dbReference type="SUPFAM" id="SSF52540">
    <property type="entry name" value="P-loop containing nucleoside triphosphate hydrolases"/>
    <property type="match status" value="1"/>
</dbReference>
<dbReference type="GO" id="GO:0003777">
    <property type="term" value="F:microtubule motor activity"/>
    <property type="evidence" value="ECO:0007669"/>
    <property type="project" value="InterPro"/>
</dbReference>
<dbReference type="PANTHER" id="PTHR47969:SF15">
    <property type="entry name" value="CHROMOSOME-ASSOCIATED KINESIN KIF4A-RELATED"/>
    <property type="match status" value="1"/>
</dbReference>
<dbReference type="Proteomes" id="UP000828236">
    <property type="component" value="Unassembled WGS sequence"/>
</dbReference>
<feature type="binding site" evidence="7">
    <location>
        <begin position="132"/>
        <end position="139"/>
    </location>
    <ligand>
        <name>ATP</name>
        <dbReference type="ChEBI" id="CHEBI:30616"/>
    </ligand>
</feature>
<evidence type="ECO:0000259" key="10">
    <source>
        <dbReference type="PROSITE" id="PS50067"/>
    </source>
</evidence>
<dbReference type="InterPro" id="IPR027640">
    <property type="entry name" value="Kinesin-like_fam"/>
</dbReference>
<name>A0A9D4NSQ2_DERFA</name>
<dbReference type="PANTHER" id="PTHR47969">
    <property type="entry name" value="CHROMOSOME-ASSOCIATED KINESIN KIF4A-RELATED"/>
    <property type="match status" value="1"/>
</dbReference>
<feature type="region of interest" description="Disordered" evidence="9">
    <location>
        <begin position="474"/>
        <end position="496"/>
    </location>
</feature>
<feature type="region of interest" description="Disordered" evidence="9">
    <location>
        <begin position="849"/>
        <end position="876"/>
    </location>
</feature>
<feature type="compositionally biased region" description="Polar residues" evidence="9">
    <location>
        <begin position="849"/>
        <end position="868"/>
    </location>
</feature>
<dbReference type="SMART" id="SM00129">
    <property type="entry name" value="KISc"/>
    <property type="match status" value="1"/>
</dbReference>
<dbReference type="Gene3D" id="3.40.850.10">
    <property type="entry name" value="Kinesin motor domain"/>
    <property type="match status" value="2"/>
</dbReference>
<dbReference type="GO" id="GO:0007018">
    <property type="term" value="P:microtubule-based movement"/>
    <property type="evidence" value="ECO:0007669"/>
    <property type="project" value="InterPro"/>
</dbReference>
<feature type="coiled-coil region" evidence="8">
    <location>
        <begin position="656"/>
        <end position="740"/>
    </location>
</feature>
<reference evidence="11" key="1">
    <citation type="submission" date="2020-06" db="EMBL/GenBank/DDBJ databases">
        <authorList>
            <person name="Ji K."/>
            <person name="Li J."/>
        </authorList>
    </citation>
    <scope>NUCLEOTIDE SEQUENCE</scope>
    <source>
        <strain evidence="11">JKM2019</strain>
        <tissue evidence="11">Whole body</tissue>
    </source>
</reference>
<dbReference type="EMBL" id="SDOV01000008">
    <property type="protein sequence ID" value="KAH7637889.1"/>
    <property type="molecule type" value="Genomic_DNA"/>
</dbReference>
<dbReference type="PRINTS" id="PR00380">
    <property type="entry name" value="KINESINHEAVY"/>
</dbReference>
<dbReference type="InterPro" id="IPR027417">
    <property type="entry name" value="P-loop_NTPase"/>
</dbReference>
<gene>
    <name evidence="11" type="ORF">HUG17_8993</name>
</gene>
<evidence type="ECO:0000313" key="11">
    <source>
        <dbReference type="EMBL" id="KAH7637889.1"/>
    </source>
</evidence>
<dbReference type="GO" id="GO:0005524">
    <property type="term" value="F:ATP binding"/>
    <property type="evidence" value="ECO:0007669"/>
    <property type="project" value="UniProtKB-UniRule"/>
</dbReference>
<evidence type="ECO:0000256" key="7">
    <source>
        <dbReference type="PROSITE-ProRule" id="PRU00283"/>
    </source>
</evidence>
<evidence type="ECO:0000256" key="4">
    <source>
        <dbReference type="ARBA" id="ARBA00022840"/>
    </source>
</evidence>
<organism evidence="11">
    <name type="scientific">Dermatophagoides farinae</name>
    <name type="common">American house dust mite</name>
    <dbReference type="NCBI Taxonomy" id="6954"/>
    <lineage>
        <taxon>Eukaryota</taxon>
        <taxon>Metazoa</taxon>
        <taxon>Ecdysozoa</taxon>
        <taxon>Arthropoda</taxon>
        <taxon>Chelicerata</taxon>
        <taxon>Arachnida</taxon>
        <taxon>Acari</taxon>
        <taxon>Acariformes</taxon>
        <taxon>Sarcoptiformes</taxon>
        <taxon>Astigmata</taxon>
        <taxon>Psoroptidia</taxon>
        <taxon>Analgoidea</taxon>
        <taxon>Pyroglyphidae</taxon>
        <taxon>Dermatophagoidinae</taxon>
        <taxon>Dermatophagoides</taxon>
    </lineage>
</organism>
<keyword evidence="3 7" id="KW-0547">Nucleotide-binding</keyword>
<dbReference type="GO" id="GO:0008017">
    <property type="term" value="F:microtubule binding"/>
    <property type="evidence" value="ECO:0007669"/>
    <property type="project" value="InterPro"/>
</dbReference>
<comment type="caution">
    <text evidence="11">The sequence shown here is derived from an EMBL/GenBank/DDBJ whole genome shotgun (WGS) entry which is preliminary data.</text>
</comment>
<evidence type="ECO:0000256" key="1">
    <source>
        <dbReference type="ARBA" id="ARBA00004245"/>
    </source>
</evidence>
<comment type="similarity">
    <text evidence="7">Belongs to the TRAFAC class myosin-kinesin ATPase superfamily. Kinesin family.</text>
</comment>
<keyword evidence="7" id="KW-0505">Motor protein</keyword>
<dbReference type="InterPro" id="IPR001752">
    <property type="entry name" value="Kinesin_motor_dom"/>
</dbReference>
<evidence type="ECO:0000256" key="3">
    <source>
        <dbReference type="ARBA" id="ARBA00022741"/>
    </source>
</evidence>
<evidence type="ECO:0000256" key="6">
    <source>
        <dbReference type="ARBA" id="ARBA00023212"/>
    </source>
</evidence>
<dbReference type="Pfam" id="PF00225">
    <property type="entry name" value="Kinesin"/>
    <property type="match status" value="1"/>
</dbReference>
<evidence type="ECO:0000256" key="2">
    <source>
        <dbReference type="ARBA" id="ARBA00022490"/>
    </source>
</evidence>
<protein>
    <submittedName>
        <fullName evidence="11">Kinesin-like protein</fullName>
    </submittedName>
</protein>